<dbReference type="RefSeq" id="XP_040625508.1">
    <property type="nucleotide sequence ID" value="XM_040775408.1"/>
</dbReference>
<dbReference type="GO" id="GO:0016926">
    <property type="term" value="P:protein desumoylation"/>
    <property type="evidence" value="ECO:0007669"/>
    <property type="project" value="TreeGrafter"/>
</dbReference>
<dbReference type="GO" id="GO:0006508">
    <property type="term" value="P:proteolysis"/>
    <property type="evidence" value="ECO:0007669"/>
    <property type="project" value="UniProtKB-KW"/>
</dbReference>
<evidence type="ECO:0000256" key="1">
    <source>
        <dbReference type="ARBA" id="ARBA00005234"/>
    </source>
</evidence>
<dbReference type="Pfam" id="PF02902">
    <property type="entry name" value="Peptidase_C48"/>
    <property type="match status" value="1"/>
</dbReference>
<dbReference type="InterPro" id="IPR051947">
    <property type="entry name" value="Sentrin-specific_protease"/>
</dbReference>
<dbReference type="Gene3D" id="1.10.418.20">
    <property type="match status" value="1"/>
</dbReference>
<keyword evidence="5" id="KW-0378">Hydrolase</keyword>
<dbReference type="AlphaFoldDB" id="M5FPJ3"/>
<dbReference type="InterPro" id="IPR003653">
    <property type="entry name" value="Peptidase_C48_C"/>
</dbReference>
<accession>M5FPJ3</accession>
<evidence type="ECO:0000313" key="7">
    <source>
        <dbReference type="EMBL" id="EJT98610.1"/>
    </source>
</evidence>
<reference evidence="7 8" key="1">
    <citation type="journal article" date="2012" name="Science">
        <title>The Paleozoic origin of enzymatic lignin decomposition reconstructed from 31 fungal genomes.</title>
        <authorList>
            <person name="Floudas D."/>
            <person name="Binder M."/>
            <person name="Riley R."/>
            <person name="Barry K."/>
            <person name="Blanchette R.A."/>
            <person name="Henrissat B."/>
            <person name="Martinez A.T."/>
            <person name="Otillar R."/>
            <person name="Spatafora J.W."/>
            <person name="Yadav J.S."/>
            <person name="Aerts A."/>
            <person name="Benoit I."/>
            <person name="Boyd A."/>
            <person name="Carlson A."/>
            <person name="Copeland A."/>
            <person name="Coutinho P.M."/>
            <person name="de Vries R.P."/>
            <person name="Ferreira P."/>
            <person name="Findley K."/>
            <person name="Foster B."/>
            <person name="Gaskell J."/>
            <person name="Glotzer D."/>
            <person name="Gorecki P."/>
            <person name="Heitman J."/>
            <person name="Hesse C."/>
            <person name="Hori C."/>
            <person name="Igarashi K."/>
            <person name="Jurgens J.A."/>
            <person name="Kallen N."/>
            <person name="Kersten P."/>
            <person name="Kohler A."/>
            <person name="Kuees U."/>
            <person name="Kumar T.K.A."/>
            <person name="Kuo A."/>
            <person name="LaButti K."/>
            <person name="Larrondo L.F."/>
            <person name="Lindquist E."/>
            <person name="Ling A."/>
            <person name="Lombard V."/>
            <person name="Lucas S."/>
            <person name="Lundell T."/>
            <person name="Martin R."/>
            <person name="McLaughlin D.J."/>
            <person name="Morgenstern I."/>
            <person name="Morin E."/>
            <person name="Murat C."/>
            <person name="Nagy L.G."/>
            <person name="Nolan M."/>
            <person name="Ohm R.A."/>
            <person name="Patyshakuliyeva A."/>
            <person name="Rokas A."/>
            <person name="Ruiz-Duenas F.J."/>
            <person name="Sabat G."/>
            <person name="Salamov A."/>
            <person name="Samejima M."/>
            <person name="Schmutz J."/>
            <person name="Slot J.C."/>
            <person name="St John F."/>
            <person name="Stenlid J."/>
            <person name="Sun H."/>
            <person name="Sun S."/>
            <person name="Syed K."/>
            <person name="Tsang A."/>
            <person name="Wiebenga A."/>
            <person name="Young D."/>
            <person name="Pisabarro A."/>
            <person name="Eastwood D.C."/>
            <person name="Martin F."/>
            <person name="Cullen D."/>
            <person name="Grigoriev I.V."/>
            <person name="Hibbett D.S."/>
        </authorList>
    </citation>
    <scope>NUCLEOTIDE SEQUENCE [LARGE SCALE GENOMIC DNA]</scope>
    <source>
        <strain evidence="7 8">DJM-731 SS1</strain>
    </source>
</reference>
<keyword evidence="2" id="KW-0597">Phosphoprotein</keyword>
<dbReference type="InterPro" id="IPR038765">
    <property type="entry name" value="Papain-like_cys_pep_sf"/>
</dbReference>
<evidence type="ECO:0000256" key="4">
    <source>
        <dbReference type="ARBA" id="ARBA00022786"/>
    </source>
</evidence>
<evidence type="ECO:0000256" key="3">
    <source>
        <dbReference type="ARBA" id="ARBA00022670"/>
    </source>
</evidence>
<dbReference type="PANTHER" id="PTHR46896">
    <property type="entry name" value="SENTRIN-SPECIFIC PROTEASE"/>
    <property type="match status" value="1"/>
</dbReference>
<dbReference type="PANTHER" id="PTHR46896:SF3">
    <property type="entry name" value="FI06413P-RELATED"/>
    <property type="match status" value="1"/>
</dbReference>
<comment type="similarity">
    <text evidence="1">Belongs to the peptidase C48 family.</text>
</comment>
<dbReference type="GO" id="GO:0070139">
    <property type="term" value="F:SUMO-specific endopeptidase activity"/>
    <property type="evidence" value="ECO:0007669"/>
    <property type="project" value="TreeGrafter"/>
</dbReference>
<dbReference type="Gene3D" id="3.30.310.130">
    <property type="entry name" value="Ubiquitin-related"/>
    <property type="match status" value="1"/>
</dbReference>
<dbReference type="EMBL" id="JH795872">
    <property type="protein sequence ID" value="EJT98610.1"/>
    <property type="molecule type" value="Genomic_DNA"/>
</dbReference>
<dbReference type="GO" id="GO:0005737">
    <property type="term" value="C:cytoplasm"/>
    <property type="evidence" value="ECO:0007669"/>
    <property type="project" value="TreeGrafter"/>
</dbReference>
<dbReference type="STRING" id="1858805.M5FPJ3"/>
<dbReference type="Proteomes" id="UP000030653">
    <property type="component" value="Unassembled WGS sequence"/>
</dbReference>
<gene>
    <name evidence="7" type="ORF">DACRYDRAFT_56999</name>
</gene>
<dbReference type="GO" id="GO:0005634">
    <property type="term" value="C:nucleus"/>
    <property type="evidence" value="ECO:0007669"/>
    <property type="project" value="TreeGrafter"/>
</dbReference>
<dbReference type="SUPFAM" id="SSF54001">
    <property type="entry name" value="Cysteine proteinases"/>
    <property type="match status" value="1"/>
</dbReference>
<dbReference type="PROSITE" id="PS50600">
    <property type="entry name" value="ULP_PROTEASE"/>
    <property type="match status" value="1"/>
</dbReference>
<dbReference type="GeneID" id="63690470"/>
<evidence type="ECO:0000313" key="8">
    <source>
        <dbReference type="Proteomes" id="UP000030653"/>
    </source>
</evidence>
<proteinExistence type="inferred from homology"/>
<evidence type="ECO:0000259" key="6">
    <source>
        <dbReference type="PROSITE" id="PS50600"/>
    </source>
</evidence>
<dbReference type="OMA" id="RYWISHL"/>
<keyword evidence="8" id="KW-1185">Reference proteome</keyword>
<protein>
    <recommendedName>
        <fullName evidence="6">Ubiquitin-like protease family profile domain-containing protein</fullName>
    </recommendedName>
</protein>
<dbReference type="OrthoDB" id="442460at2759"/>
<organism evidence="7 8">
    <name type="scientific">Dacryopinax primogenitus (strain DJM 731)</name>
    <name type="common">Brown rot fungus</name>
    <dbReference type="NCBI Taxonomy" id="1858805"/>
    <lineage>
        <taxon>Eukaryota</taxon>
        <taxon>Fungi</taxon>
        <taxon>Dikarya</taxon>
        <taxon>Basidiomycota</taxon>
        <taxon>Agaricomycotina</taxon>
        <taxon>Dacrymycetes</taxon>
        <taxon>Dacrymycetales</taxon>
        <taxon>Dacrymycetaceae</taxon>
        <taxon>Dacryopinax</taxon>
    </lineage>
</organism>
<evidence type="ECO:0000256" key="2">
    <source>
        <dbReference type="ARBA" id="ARBA00022553"/>
    </source>
</evidence>
<evidence type="ECO:0000256" key="5">
    <source>
        <dbReference type="ARBA" id="ARBA00022801"/>
    </source>
</evidence>
<keyword evidence="3" id="KW-0645">Protease</keyword>
<sequence length="82" mass="9716">MLVWPLDSKIGAVHITYGDFKRLEPQEFLNDTLIEFGLKFWFNQFSDQNPQAARQVHMFNTFFYKKISVKECACPCRFAKPH</sequence>
<name>M5FPJ3_DACPD</name>
<feature type="domain" description="Ubiquitin-like protease family profile" evidence="6">
    <location>
        <begin position="13"/>
        <end position="82"/>
    </location>
</feature>
<keyword evidence="4" id="KW-0833">Ubl conjugation pathway</keyword>
<dbReference type="HOGENOM" id="CLU_188059_0_0_1"/>